<accession>A0AA86VUE9</accession>
<protein>
    <submittedName>
        <fullName evidence="1">Uncharacterized protein</fullName>
    </submittedName>
</protein>
<evidence type="ECO:0000313" key="1">
    <source>
        <dbReference type="EMBL" id="CAJ1971319.1"/>
    </source>
</evidence>
<proteinExistence type="predicted"/>
<organism evidence="1 2">
    <name type="scientific">Sphenostylis stenocarpa</name>
    <dbReference type="NCBI Taxonomy" id="92480"/>
    <lineage>
        <taxon>Eukaryota</taxon>
        <taxon>Viridiplantae</taxon>
        <taxon>Streptophyta</taxon>
        <taxon>Embryophyta</taxon>
        <taxon>Tracheophyta</taxon>
        <taxon>Spermatophyta</taxon>
        <taxon>Magnoliopsida</taxon>
        <taxon>eudicotyledons</taxon>
        <taxon>Gunneridae</taxon>
        <taxon>Pentapetalae</taxon>
        <taxon>rosids</taxon>
        <taxon>fabids</taxon>
        <taxon>Fabales</taxon>
        <taxon>Fabaceae</taxon>
        <taxon>Papilionoideae</taxon>
        <taxon>50 kb inversion clade</taxon>
        <taxon>NPAAA clade</taxon>
        <taxon>indigoferoid/millettioid clade</taxon>
        <taxon>Phaseoleae</taxon>
        <taxon>Sphenostylis</taxon>
    </lineage>
</organism>
<sequence>MELKSVIGDSVWLKVVEEEEEEEMKMKIETLIESTWLDMDQISHDFDCRNIVMERILIPLSYDMCQFDADGVRQGLCD</sequence>
<evidence type="ECO:0000313" key="2">
    <source>
        <dbReference type="Proteomes" id="UP001189624"/>
    </source>
</evidence>
<dbReference type="Proteomes" id="UP001189624">
    <property type="component" value="Chromosome 8"/>
</dbReference>
<keyword evidence="2" id="KW-1185">Reference proteome</keyword>
<dbReference type="EMBL" id="OY731405">
    <property type="protein sequence ID" value="CAJ1971319.1"/>
    <property type="molecule type" value="Genomic_DNA"/>
</dbReference>
<reference evidence="1" key="1">
    <citation type="submission" date="2023-10" db="EMBL/GenBank/DDBJ databases">
        <authorList>
            <person name="Domelevo Entfellner J.-B."/>
        </authorList>
    </citation>
    <scope>NUCLEOTIDE SEQUENCE</scope>
</reference>
<dbReference type="AlphaFoldDB" id="A0AA86VUE9"/>
<dbReference type="Gramene" id="rna-AYBTSS11_LOCUS23319">
    <property type="protein sequence ID" value="CAJ1971319.1"/>
    <property type="gene ID" value="gene-AYBTSS11_LOCUS23319"/>
</dbReference>
<gene>
    <name evidence="1" type="ORF">AYBTSS11_LOCUS23319</name>
</gene>
<name>A0AA86VUE9_9FABA</name>